<dbReference type="RefSeq" id="XP_018293076.1">
    <property type="nucleotide sequence ID" value="XM_018431209.1"/>
</dbReference>
<proteinExistence type="predicted"/>
<organism evidence="1 2">
    <name type="scientific">Phycomyces blakesleeanus (strain ATCC 8743b / DSM 1359 / FGSC 10004 / NBRC 33097 / NRRL 1555)</name>
    <dbReference type="NCBI Taxonomy" id="763407"/>
    <lineage>
        <taxon>Eukaryota</taxon>
        <taxon>Fungi</taxon>
        <taxon>Fungi incertae sedis</taxon>
        <taxon>Mucoromycota</taxon>
        <taxon>Mucoromycotina</taxon>
        <taxon>Mucoromycetes</taxon>
        <taxon>Mucorales</taxon>
        <taxon>Phycomycetaceae</taxon>
        <taxon>Phycomyces</taxon>
    </lineage>
</organism>
<gene>
    <name evidence="1" type="ORF">PHYBLDRAFT_144389</name>
</gene>
<dbReference type="InParanoid" id="A0A162PX87"/>
<dbReference type="VEuPathDB" id="FungiDB:PHYBLDRAFT_144389"/>
<accession>A0A162PX87</accession>
<protein>
    <submittedName>
        <fullName evidence="1">Uncharacterized protein</fullName>
    </submittedName>
</protein>
<keyword evidence="2" id="KW-1185">Reference proteome</keyword>
<reference evidence="2" key="1">
    <citation type="submission" date="2015-06" db="EMBL/GenBank/DDBJ databases">
        <title>Expansion of signal transduction pathways in fungi by whole-genome duplication.</title>
        <authorList>
            <consortium name="DOE Joint Genome Institute"/>
            <person name="Corrochano L.M."/>
            <person name="Kuo A."/>
            <person name="Marcet-Houben M."/>
            <person name="Polaino S."/>
            <person name="Salamov A."/>
            <person name="Villalobos J.M."/>
            <person name="Alvarez M.I."/>
            <person name="Avalos J."/>
            <person name="Benito E.P."/>
            <person name="Benoit I."/>
            <person name="Burger G."/>
            <person name="Camino L.P."/>
            <person name="Canovas D."/>
            <person name="Cerda-Olmedo E."/>
            <person name="Cheng J.-F."/>
            <person name="Dominguez A."/>
            <person name="Elias M."/>
            <person name="Eslava A.P."/>
            <person name="Glaser F."/>
            <person name="Grimwood J."/>
            <person name="Gutierrez G."/>
            <person name="Heitman J."/>
            <person name="Henrissat B."/>
            <person name="Iturriaga E.A."/>
            <person name="Lang B.F."/>
            <person name="Lavin J.L."/>
            <person name="Lee S."/>
            <person name="Li W."/>
            <person name="Lindquist E."/>
            <person name="Lopez-Garcia S."/>
            <person name="Luque E.M."/>
            <person name="Marcos A.T."/>
            <person name="Martin J."/>
            <person name="McCluskey K."/>
            <person name="Medina H.R."/>
            <person name="Miralles-Duran A."/>
            <person name="Miyazaki A."/>
            <person name="Munoz-Torres E."/>
            <person name="Oguiza J.A."/>
            <person name="Ohm R."/>
            <person name="Olmedo M."/>
            <person name="Orejas M."/>
            <person name="Ortiz-Castellanos L."/>
            <person name="Pisabarro A.G."/>
            <person name="Rodriguez-Romero J."/>
            <person name="Ruiz-Herrera J."/>
            <person name="Ruiz-Vazquez R."/>
            <person name="Sanz C."/>
            <person name="Schackwitz W."/>
            <person name="Schmutz J."/>
            <person name="Shahriari M."/>
            <person name="Shelest E."/>
            <person name="Silva-Franco F."/>
            <person name="Soanes D."/>
            <person name="Syed K."/>
            <person name="Tagua V.G."/>
            <person name="Talbot N.J."/>
            <person name="Thon M."/>
            <person name="De vries R.P."/>
            <person name="Wiebenga A."/>
            <person name="Yadav J.S."/>
            <person name="Braun E.L."/>
            <person name="Baker S."/>
            <person name="Garre V."/>
            <person name="Horwitz B."/>
            <person name="Torres-Martinez S."/>
            <person name="Idnurm A."/>
            <person name="Herrera-Estrella A."/>
            <person name="Gabaldon T."/>
            <person name="Grigoriev I.V."/>
        </authorList>
    </citation>
    <scope>NUCLEOTIDE SEQUENCE [LARGE SCALE GENOMIC DNA]</scope>
    <source>
        <strain evidence="2">NRRL 1555(-)</strain>
    </source>
</reference>
<evidence type="ECO:0000313" key="1">
    <source>
        <dbReference type="EMBL" id="OAD75036.1"/>
    </source>
</evidence>
<dbReference type="Proteomes" id="UP000077315">
    <property type="component" value="Unassembled WGS sequence"/>
</dbReference>
<dbReference type="EMBL" id="KV440978">
    <property type="protein sequence ID" value="OAD75036.1"/>
    <property type="molecule type" value="Genomic_DNA"/>
</dbReference>
<sequence length="67" mass="6993">MSSMVPLDGDGDGLMRMGYQPAGQVLVAIFGNSPTQPPPISPPLLKPHFGNPLSPLYSSTSIENVGI</sequence>
<name>A0A162PX87_PHYB8</name>
<evidence type="ECO:0000313" key="2">
    <source>
        <dbReference type="Proteomes" id="UP000077315"/>
    </source>
</evidence>
<dbReference type="GeneID" id="28992115"/>
<dbReference type="AlphaFoldDB" id="A0A162PX87"/>